<proteinExistence type="predicted"/>
<feature type="region of interest" description="Disordered" evidence="5">
    <location>
        <begin position="1361"/>
        <end position="1395"/>
    </location>
</feature>
<dbReference type="GO" id="GO:0016020">
    <property type="term" value="C:membrane"/>
    <property type="evidence" value="ECO:0007669"/>
    <property type="project" value="InterPro"/>
</dbReference>
<evidence type="ECO:0000256" key="3">
    <source>
        <dbReference type="ARBA" id="ARBA00022989"/>
    </source>
</evidence>
<keyword evidence="4 6" id="KW-0472">Membrane</keyword>
<feature type="domain" description="SUN" evidence="7">
    <location>
        <begin position="289"/>
        <end position="463"/>
    </location>
</feature>
<evidence type="ECO:0000256" key="1">
    <source>
        <dbReference type="ARBA" id="ARBA00004308"/>
    </source>
</evidence>
<keyword evidence="2 6" id="KW-0812">Transmembrane</keyword>
<keyword evidence="8" id="KW-1185">Reference proteome</keyword>
<organism evidence="8 9">
    <name type="scientific">Cyclospora cayetanensis</name>
    <dbReference type="NCBI Taxonomy" id="88456"/>
    <lineage>
        <taxon>Eukaryota</taxon>
        <taxon>Sar</taxon>
        <taxon>Alveolata</taxon>
        <taxon>Apicomplexa</taxon>
        <taxon>Conoidasida</taxon>
        <taxon>Coccidia</taxon>
        <taxon>Eucoccidiorida</taxon>
        <taxon>Eimeriorina</taxon>
        <taxon>Eimeriidae</taxon>
        <taxon>Cyclospora</taxon>
    </lineage>
</organism>
<dbReference type="InterPro" id="IPR012919">
    <property type="entry name" value="SUN_dom"/>
</dbReference>
<feature type="region of interest" description="Disordered" evidence="5">
    <location>
        <begin position="1714"/>
        <end position="1744"/>
    </location>
</feature>
<accession>A0A6P6S240</accession>
<dbReference type="GO" id="GO:0005737">
    <property type="term" value="C:cytoplasm"/>
    <property type="evidence" value="ECO:0007669"/>
    <property type="project" value="TreeGrafter"/>
</dbReference>
<reference evidence="9" key="1">
    <citation type="submission" date="2025-08" db="UniProtKB">
        <authorList>
            <consortium name="RefSeq"/>
        </authorList>
    </citation>
    <scope>IDENTIFICATION</scope>
</reference>
<feature type="compositionally biased region" description="Low complexity" evidence="5">
    <location>
        <begin position="69"/>
        <end position="80"/>
    </location>
</feature>
<dbReference type="GO" id="GO:0034975">
    <property type="term" value="P:protein folding in endoplasmic reticulum"/>
    <property type="evidence" value="ECO:0007669"/>
    <property type="project" value="TreeGrafter"/>
</dbReference>
<dbReference type="InterPro" id="IPR045120">
    <property type="entry name" value="Suco/Slp1-like"/>
</dbReference>
<dbReference type="Pfam" id="PF07738">
    <property type="entry name" value="Sad1_UNC"/>
    <property type="match status" value="1"/>
</dbReference>
<dbReference type="GeneID" id="34621874"/>
<name>A0A6P6S240_9EIME</name>
<protein>
    <submittedName>
        <fullName evidence="9">Uncharacterized protein LOC34621874</fullName>
    </submittedName>
</protein>
<evidence type="ECO:0000313" key="8">
    <source>
        <dbReference type="Proteomes" id="UP000515125"/>
    </source>
</evidence>
<comment type="subcellular location">
    <subcellularLocation>
        <location evidence="1">Endomembrane system</location>
    </subcellularLocation>
</comment>
<keyword evidence="3 6" id="KW-1133">Transmembrane helix</keyword>
<evidence type="ECO:0000256" key="6">
    <source>
        <dbReference type="SAM" id="Phobius"/>
    </source>
</evidence>
<dbReference type="RefSeq" id="XP_026193874.1">
    <property type="nucleotide sequence ID" value="XM_026338089.1"/>
</dbReference>
<dbReference type="PANTHER" id="PTHR12953">
    <property type="entry name" value="MEMBRANE PROTEIN CH1 RELATED"/>
    <property type="match status" value="1"/>
</dbReference>
<dbReference type="Proteomes" id="UP000515125">
    <property type="component" value="Unplaced"/>
</dbReference>
<dbReference type="PROSITE" id="PS51469">
    <property type="entry name" value="SUN"/>
    <property type="match status" value="1"/>
</dbReference>
<evidence type="ECO:0000256" key="5">
    <source>
        <dbReference type="SAM" id="MobiDB-lite"/>
    </source>
</evidence>
<feature type="compositionally biased region" description="Low complexity" evidence="5">
    <location>
        <begin position="612"/>
        <end position="624"/>
    </location>
</feature>
<evidence type="ECO:0000313" key="9">
    <source>
        <dbReference type="RefSeq" id="XP_026193874.1"/>
    </source>
</evidence>
<dbReference type="PANTHER" id="PTHR12953:SF0">
    <property type="entry name" value="SUN DOMAIN-CONTAINING OSSIFICATION FACTOR"/>
    <property type="match status" value="1"/>
</dbReference>
<feature type="region of interest" description="Disordered" evidence="5">
    <location>
        <begin position="569"/>
        <end position="588"/>
    </location>
</feature>
<dbReference type="OrthoDB" id="266334at2759"/>
<feature type="transmembrane region" description="Helical" evidence="6">
    <location>
        <begin position="1167"/>
        <end position="1186"/>
    </location>
</feature>
<feature type="region of interest" description="Disordered" evidence="5">
    <location>
        <begin position="593"/>
        <end position="643"/>
    </location>
</feature>
<feature type="compositionally biased region" description="Low complexity" evidence="5">
    <location>
        <begin position="99"/>
        <end position="112"/>
    </location>
</feature>
<sequence length="1843" mass="194413">MPPAHSLPWDAFLGRAAVAETASKDVACDAAAAAAAAGMAFDRGFKGAARRFGRHAQSGVSYRGKTQKKGSAAKAAARGSADTEDASFTMAGERGGAAQKQPQEGQQQQQEQAYERQEQQEQPQQEQLQPLEQFPKELTSRWGGSILSWTWRRSCMRQHQPPKSEAAAAAAEAARAAAAICYRPPAPTSLALQLLLLLLPHDIAMRLVVGKSATQCRQHVQPQQGEQLSQKQQAQQVGSREPPLAFPKQQGGQEEQQQHQAASSVRQGASAEKADPALTVVAMSSAVGGSPGNPRLHGRGFVRGEELPAAFLRLHFNFASLDAGARIIASSSGTQHIKAVQRPDADTYMLVPCSVVPKYFVLSFSETLKIDYVAVQSFEIYANAFWHIQLLGADSYPTRQWRLLANLQTAADVSSELFNVKAECAALGSCWTKFLKVRLLTHHDEGSHYYCSLTSFQVFGATGVQFLETQILDERVSSSGRVMGAEAESVEEGTAADVSAADSASASAGAAEAAADPTRDMYSAGTQGVAFQSTQTAVPTSPVTSEQQHAMKQAALAENLTLEQRQAVTRPASGEEGDAVKTPHQQQAVVQSLPSLGGERLSVDGSFRDAGNSTAQSWQSSNSSVNGVETPGEQSKLRQKGQGYGIVSETSRVLPSGDAVGGADFAAAPEYNVLDAPPQKQQILSAADKPEHAEPAAFSALSAALEMVLQQRQNLLLQQGEEHAPQQEIRAGETAWIEANGPVGVSSGAQELNLGSLEESVACTASSSSNARSGWHGHDQPLADPTTSRYVCMPLAGAAATAAAAAAVVAARPLLGSSSSPARHWVAADARKSSSLKPLHAAEASAEALQQTAAHARAFLLDMLQHQRQPGGRSIGAAFLRFLMTASPGSLEQQAETLHVLSLLLQPPAMDAQSRLRACWRAAEGGGIAGESVGGGEAMASASGSRDSKGEHVLVTLLERMKSLEGETATFKAAAAERQQQVQLQQQQLLQLTLLLQLQQQLGSFLFERLSAFDELIPHLSPLIQLLDDSEKAATAARLAKDAASVALHAAEVLQRSLCSEDAGAFLLLQRSCAAVSRISHAISSFAAAAASAAGTATTLSWRTLSNATSLAAGAWIRMSTTIRQAHVLSSYEGPGSSSTGSAFGQKSTLFQEDRGGMQPLMDASTAAFLLLIVFFLLACGGVLFWRLRHGQRVAAAAAGECALLRRSFEMLQQQHRVLVEQLQRCEREQQLLLLLTALHPSSKSSRSHMCRTKATGDAHANCAAAEQQPSAQATPSGRDAKYSPSESVLTEQAAAESTGFTPSLLRRLSTSLTPRVFRGLSRNSVATSDFSVVGAPTCSKGSNSSSLGDAHAAASQWLPRDLNKTSPEQDQQALQHRENSSGSQLPPQQEPQLHSSAAALLPALDTKSIRSLKLQRHTLRQHRRVGGASTPMASHPSGSTADADVFLLSDALDRSEELVRMQDGSGAAIAVDTAIAATPSMAPSCSSSRSSSACSTSGSRLQTRRASFFKSLLKSQLSIRGSSHPVYLLLQSTHRQGTSRAAETDFPPLDPDDAMMCSNSSSGSGGLTQQCPLASSASAPLRRHQSRSVSRCKCFSPSKRAAGEAGMPHEGATEVFDGAQAVGSTDHNGTGLTVDRRDSSNGSGFADERSAQGLSDGQSGRQHDGARVEDGVHTAVGTSHAALPLVQALDGRVTKVANAARGAMSSPRCLVEAESQPGGTSFSRIRTPSTAVQEGRQERGTADQASIPSAEIFLLQSNRQQDHDDGVTTGLHVPLIVLQSKPAACLTSCCMIPPVTAVQRISGGCISTALRAPLIICKVAFESPRGGPAKTAEASHRSLRGL</sequence>
<feature type="compositionally biased region" description="Polar residues" evidence="5">
    <location>
        <begin position="220"/>
        <end position="238"/>
    </location>
</feature>
<dbReference type="GO" id="GO:0012505">
    <property type="term" value="C:endomembrane system"/>
    <property type="evidence" value="ECO:0007669"/>
    <property type="project" value="UniProtKB-SubCell"/>
</dbReference>
<feature type="region of interest" description="Disordered" evidence="5">
    <location>
        <begin position="1262"/>
        <end position="1301"/>
    </location>
</feature>
<evidence type="ECO:0000259" key="7">
    <source>
        <dbReference type="PROSITE" id="PS51469"/>
    </source>
</evidence>
<gene>
    <name evidence="9" type="primary">LOC34621874</name>
</gene>
<feature type="region of interest" description="Disordered" evidence="5">
    <location>
        <begin position="220"/>
        <end position="269"/>
    </location>
</feature>
<feature type="compositionally biased region" description="Polar residues" evidence="5">
    <location>
        <begin position="1365"/>
        <end position="1393"/>
    </location>
</feature>
<feature type="compositionally biased region" description="Low complexity" evidence="5">
    <location>
        <begin position="249"/>
        <end position="260"/>
    </location>
</feature>
<feature type="region of interest" description="Disordered" evidence="5">
    <location>
        <begin position="1418"/>
        <end position="1442"/>
    </location>
</feature>
<feature type="compositionally biased region" description="Polar residues" evidence="5">
    <location>
        <begin position="1718"/>
        <end position="1733"/>
    </location>
</feature>
<feature type="region of interest" description="Disordered" evidence="5">
    <location>
        <begin position="1624"/>
        <end position="1668"/>
    </location>
</feature>
<evidence type="ECO:0000256" key="2">
    <source>
        <dbReference type="ARBA" id="ARBA00022692"/>
    </source>
</evidence>
<feature type="region of interest" description="Disordered" evidence="5">
    <location>
        <begin position="54"/>
        <end position="127"/>
    </location>
</feature>
<evidence type="ECO:0000256" key="4">
    <source>
        <dbReference type="ARBA" id="ARBA00023136"/>
    </source>
</evidence>